<name>H6QCQ8_PYROT</name>
<dbReference type="HOGENOM" id="CLU_158484_9_3_2"/>
<dbReference type="InterPro" id="IPR052975">
    <property type="entry name" value="Repressor-like_regulatory"/>
</dbReference>
<sequence>MYAMEVKVTRNYQVTIPAEYRRRLGIKVGDVVTMLLEGDRIVIVPAKKRRVIFRAGRPVAVEELEKAVESALDKSLS</sequence>
<accession>H6QCQ8</accession>
<proteinExistence type="predicted"/>
<evidence type="ECO:0000259" key="1">
    <source>
        <dbReference type="PROSITE" id="PS51740"/>
    </source>
</evidence>
<dbReference type="GO" id="GO:0003677">
    <property type="term" value="F:DNA binding"/>
    <property type="evidence" value="ECO:0007669"/>
    <property type="project" value="InterPro"/>
</dbReference>
<dbReference type="PANTHER" id="PTHR34860:SF6">
    <property type="entry name" value="REPRESSOR-LIKE PROTEIN SSO7C3"/>
    <property type="match status" value="1"/>
</dbReference>
<reference evidence="2 3" key="1">
    <citation type="journal article" date="2012" name="Stand. Genomic Sci.">
        <title>Complete genome sequence of Pyrobaculum oguniense.</title>
        <authorList>
            <person name="Bernick D.L."/>
            <person name="Karplus K."/>
            <person name="Lui L.M."/>
            <person name="Coker J.K."/>
            <person name="Murphy J.N."/>
            <person name="Chan P.P."/>
            <person name="Cozen A.E."/>
            <person name="Lowe T.M."/>
        </authorList>
    </citation>
    <scope>NUCLEOTIDE SEQUENCE [LARGE SCALE GENOMIC DNA]</scope>
    <source>
        <strain evidence="2 3">TE7</strain>
    </source>
</reference>
<dbReference type="SUPFAM" id="SSF89447">
    <property type="entry name" value="AbrB/MazE/MraZ-like"/>
    <property type="match status" value="1"/>
</dbReference>
<dbReference type="Proteomes" id="UP000009062">
    <property type="component" value="Chromosome"/>
</dbReference>
<dbReference type="eggNOG" id="arCOG00815">
    <property type="taxonomic scope" value="Archaea"/>
</dbReference>
<dbReference type="STRING" id="698757.Pogu_2077"/>
<dbReference type="Pfam" id="PF04014">
    <property type="entry name" value="MazE_antitoxin"/>
    <property type="match status" value="1"/>
</dbReference>
<gene>
    <name evidence="2" type="ordered locus">Pogu_2077</name>
</gene>
<feature type="domain" description="SpoVT-AbrB" evidence="1">
    <location>
        <begin position="3"/>
        <end position="48"/>
    </location>
</feature>
<dbReference type="EMBL" id="CP003316">
    <property type="protein sequence ID" value="AFA40104.1"/>
    <property type="molecule type" value="Genomic_DNA"/>
</dbReference>
<dbReference type="NCBIfam" id="TIGR01439">
    <property type="entry name" value="lp_hng_hel_AbrB"/>
    <property type="match status" value="1"/>
</dbReference>
<dbReference type="SMART" id="SM00966">
    <property type="entry name" value="SpoVT_AbrB"/>
    <property type="match status" value="1"/>
</dbReference>
<organism evidence="2 3">
    <name type="scientific">Pyrobaculum oguniense (strain DSM 13380 / JCM 10595 / TE7)</name>
    <dbReference type="NCBI Taxonomy" id="698757"/>
    <lineage>
        <taxon>Archaea</taxon>
        <taxon>Thermoproteota</taxon>
        <taxon>Thermoprotei</taxon>
        <taxon>Thermoproteales</taxon>
        <taxon>Thermoproteaceae</taxon>
        <taxon>Pyrobaculum</taxon>
    </lineage>
</organism>
<dbReference type="InterPro" id="IPR007159">
    <property type="entry name" value="SpoVT-AbrB_dom"/>
</dbReference>
<keyword evidence="3" id="KW-1185">Reference proteome</keyword>
<protein>
    <submittedName>
        <fullName evidence="2">Looped-hinge helix DNA binding domain, AbrB family</fullName>
    </submittedName>
</protein>
<dbReference type="PANTHER" id="PTHR34860">
    <property type="entry name" value="REPRESSOR-LIKE PROTEIN SSO7C3"/>
    <property type="match status" value="1"/>
</dbReference>
<dbReference type="AlphaFoldDB" id="H6QCQ8"/>
<evidence type="ECO:0000313" key="2">
    <source>
        <dbReference type="EMBL" id="AFA40104.1"/>
    </source>
</evidence>
<dbReference type="Gene3D" id="2.10.260.10">
    <property type="match status" value="1"/>
</dbReference>
<dbReference type="KEGG" id="pog:Pogu_2077"/>
<evidence type="ECO:0000313" key="3">
    <source>
        <dbReference type="Proteomes" id="UP000009062"/>
    </source>
</evidence>
<dbReference type="InterPro" id="IPR037914">
    <property type="entry name" value="SpoVT-AbrB_sf"/>
</dbReference>
<dbReference type="PROSITE" id="PS51740">
    <property type="entry name" value="SPOVT_ABRB"/>
    <property type="match status" value="1"/>
</dbReference>